<organism evidence="11 12">
    <name type="scientific">Vogesella oryzagri</name>
    <dbReference type="NCBI Taxonomy" id="3160864"/>
    <lineage>
        <taxon>Bacteria</taxon>
        <taxon>Pseudomonadati</taxon>
        <taxon>Pseudomonadota</taxon>
        <taxon>Betaproteobacteria</taxon>
        <taxon>Neisseriales</taxon>
        <taxon>Chromobacteriaceae</taxon>
        <taxon>Vogesella</taxon>
    </lineage>
</organism>
<keyword evidence="7 10" id="KW-0283">Flagellar rotation</keyword>
<gene>
    <name evidence="11" type="ORF">ABNW52_15625</name>
</gene>
<name>A0ABV1M756_9NEIS</name>
<reference evidence="11" key="1">
    <citation type="submission" date="2024-06" db="EMBL/GenBank/DDBJ databases">
        <title>Genome sequence of Vogesella sp. MAHUQ-64.</title>
        <authorList>
            <person name="Huq M.A."/>
        </authorList>
    </citation>
    <scope>NUCLEOTIDE SEQUENCE</scope>
    <source>
        <strain evidence="11">MAHUQ-64</strain>
    </source>
</reference>
<comment type="caution">
    <text evidence="11">The sequence shown here is derived from an EMBL/GenBank/DDBJ whole genome shotgun (WGS) entry which is preliminary data.</text>
</comment>
<protein>
    <recommendedName>
        <fullName evidence="10">Flagellar protein FliL</fullName>
    </recommendedName>
</protein>
<evidence type="ECO:0000256" key="9">
    <source>
        <dbReference type="ARBA" id="ARBA00023136"/>
    </source>
</evidence>
<evidence type="ECO:0000256" key="3">
    <source>
        <dbReference type="ARBA" id="ARBA00008281"/>
    </source>
</evidence>
<keyword evidence="12" id="KW-1185">Reference proteome</keyword>
<keyword evidence="5 10" id="KW-0145">Chemotaxis</keyword>
<proteinExistence type="inferred from homology"/>
<evidence type="ECO:0000256" key="6">
    <source>
        <dbReference type="ARBA" id="ARBA00022692"/>
    </source>
</evidence>
<keyword evidence="11" id="KW-0966">Cell projection</keyword>
<keyword evidence="6" id="KW-0812">Transmembrane</keyword>
<evidence type="ECO:0000256" key="8">
    <source>
        <dbReference type="ARBA" id="ARBA00022989"/>
    </source>
</evidence>
<evidence type="ECO:0000256" key="1">
    <source>
        <dbReference type="ARBA" id="ARBA00002254"/>
    </source>
</evidence>
<accession>A0ABV1M756</accession>
<keyword evidence="11" id="KW-0969">Cilium</keyword>
<comment type="subcellular location">
    <subcellularLocation>
        <location evidence="10">Cell inner membrane</location>
    </subcellularLocation>
    <subcellularLocation>
        <location evidence="2">Cell membrane</location>
        <topology evidence="2">Single-pass membrane protein</topology>
    </subcellularLocation>
</comment>
<evidence type="ECO:0000313" key="12">
    <source>
        <dbReference type="Proteomes" id="UP001433638"/>
    </source>
</evidence>
<evidence type="ECO:0000313" key="11">
    <source>
        <dbReference type="EMBL" id="MEQ6292043.1"/>
    </source>
</evidence>
<comment type="similarity">
    <text evidence="3 10">Belongs to the FliL family.</text>
</comment>
<dbReference type="EMBL" id="JBEFLD010000008">
    <property type="protein sequence ID" value="MEQ6292043.1"/>
    <property type="molecule type" value="Genomic_DNA"/>
</dbReference>
<dbReference type="Pfam" id="PF03748">
    <property type="entry name" value="FliL"/>
    <property type="match status" value="1"/>
</dbReference>
<keyword evidence="10" id="KW-0997">Cell inner membrane</keyword>
<evidence type="ECO:0000256" key="7">
    <source>
        <dbReference type="ARBA" id="ARBA00022779"/>
    </source>
</evidence>
<comment type="function">
    <text evidence="1 10">Controls the rotational direction of flagella during chemotaxis.</text>
</comment>
<dbReference type="RefSeq" id="WP_349589749.1">
    <property type="nucleotide sequence ID" value="NZ_JBEFLD010000008.1"/>
</dbReference>
<dbReference type="InterPro" id="IPR005503">
    <property type="entry name" value="FliL"/>
</dbReference>
<evidence type="ECO:0000256" key="4">
    <source>
        <dbReference type="ARBA" id="ARBA00022475"/>
    </source>
</evidence>
<keyword evidence="8" id="KW-1133">Transmembrane helix</keyword>
<sequence length="150" mass="16476">MAKKWVFMGVMALTALLAGAGGSWFLLQAQGKAPTLAAAEPAEVKEYKYVSLDKVIVMLRDHAGAPLSHYLAVDLVFKTTPEDEPITKEHLPLLRSIALRALSAYPMEQARLMSIDQFSAVVNKAFNSAYAREGRPRPFSEAMIGKLIIE</sequence>
<keyword evidence="4" id="KW-1003">Cell membrane</keyword>
<keyword evidence="9 10" id="KW-0472">Membrane</keyword>
<dbReference type="Proteomes" id="UP001433638">
    <property type="component" value="Unassembled WGS sequence"/>
</dbReference>
<keyword evidence="11" id="KW-0282">Flagellum</keyword>
<evidence type="ECO:0000256" key="5">
    <source>
        <dbReference type="ARBA" id="ARBA00022500"/>
    </source>
</evidence>
<evidence type="ECO:0000256" key="2">
    <source>
        <dbReference type="ARBA" id="ARBA00004162"/>
    </source>
</evidence>
<evidence type="ECO:0000256" key="10">
    <source>
        <dbReference type="RuleBase" id="RU364125"/>
    </source>
</evidence>